<keyword evidence="3" id="KW-1185">Reference proteome</keyword>
<reference evidence="2 3" key="1">
    <citation type="submission" date="2022-02" db="EMBL/GenBank/DDBJ databases">
        <title>Uncovering new skin microbiome diversity through culturing and metagenomics.</title>
        <authorList>
            <person name="Conlan S."/>
            <person name="Deming C."/>
            <person name="Nisc Comparative Sequencing Program N."/>
            <person name="Segre J.A."/>
        </authorList>
    </citation>
    <scope>NUCLEOTIDE SEQUENCE [LARGE SCALE GENOMIC DNA]</scope>
    <source>
        <strain evidence="2 3">ACRQZ</strain>
    </source>
</reference>
<evidence type="ECO:0000313" key="2">
    <source>
        <dbReference type="EMBL" id="MCG7323432.1"/>
    </source>
</evidence>
<dbReference type="Proteomes" id="UP001521931">
    <property type="component" value="Unassembled WGS sequence"/>
</dbReference>
<organism evidence="2 3">
    <name type="scientific">Arsenicicoccus bolidensis</name>
    <dbReference type="NCBI Taxonomy" id="229480"/>
    <lineage>
        <taxon>Bacteria</taxon>
        <taxon>Bacillati</taxon>
        <taxon>Actinomycetota</taxon>
        <taxon>Actinomycetes</taxon>
        <taxon>Micrococcales</taxon>
        <taxon>Intrasporangiaceae</taxon>
        <taxon>Arsenicicoccus</taxon>
    </lineage>
</organism>
<dbReference type="Pfam" id="PF10137">
    <property type="entry name" value="CAP12-PCTIR_TIR"/>
    <property type="match status" value="1"/>
</dbReference>
<feature type="domain" description="CD-NTase-associated protein 12/Pycsar effector protein TIR" evidence="1">
    <location>
        <begin position="126"/>
        <end position="243"/>
    </location>
</feature>
<accession>A0ABS9Q6D2</accession>
<evidence type="ECO:0000259" key="1">
    <source>
        <dbReference type="Pfam" id="PF10137"/>
    </source>
</evidence>
<protein>
    <submittedName>
        <fullName evidence="2">Nucleotide-binding protein</fullName>
    </submittedName>
</protein>
<comment type="caution">
    <text evidence="2">The sequence shown here is derived from an EMBL/GenBank/DDBJ whole genome shotgun (WGS) entry which is preliminary data.</text>
</comment>
<dbReference type="EMBL" id="JAKRCV010000075">
    <property type="protein sequence ID" value="MCG7323432.1"/>
    <property type="molecule type" value="Genomic_DNA"/>
</dbReference>
<name>A0ABS9Q6D2_9MICO</name>
<evidence type="ECO:0000313" key="3">
    <source>
        <dbReference type="Proteomes" id="UP001521931"/>
    </source>
</evidence>
<proteinExistence type="predicted"/>
<dbReference type="InterPro" id="IPR019302">
    <property type="entry name" value="CAP12/PCTIR_TIR_dom"/>
</dbReference>
<sequence>METVLAAARADGESLLANAPKDESEVAGFRERYLSWEARTSAVLENSFKVSGFLTTSPKDEFTGTAVSLLDLKIASTIIPWERLPEVVRDIREKVRVLGAIQDRLDVYTQTPTSRIPRVPSADAPIFLVHGHDLARREIVRRFLETVTRRDVVVLADQPNRGQDVLGKLLTHALQAAFAVVLLTPDDAGCPQGAAEPLPRARQNVVFELGMFIGILGRERVAALNEPSVEIPTDFSGVAYIAIEGEAWQIELARELKAAGIAVSLDRVI</sequence>
<gene>
    <name evidence="2" type="ORF">MHL29_16255</name>
</gene>